<dbReference type="CDD" id="cd07012">
    <property type="entry name" value="PBP2_Bug_TTT"/>
    <property type="match status" value="1"/>
</dbReference>
<dbReference type="PANTHER" id="PTHR42928">
    <property type="entry name" value="TRICARBOXYLATE-BINDING PROTEIN"/>
    <property type="match status" value="1"/>
</dbReference>
<dbReference type="PANTHER" id="PTHR42928:SF5">
    <property type="entry name" value="BLR1237 PROTEIN"/>
    <property type="match status" value="1"/>
</dbReference>
<dbReference type="InterPro" id="IPR042100">
    <property type="entry name" value="Bug_dom1"/>
</dbReference>
<feature type="signal peptide" evidence="2">
    <location>
        <begin position="1"/>
        <end position="32"/>
    </location>
</feature>
<accession>A0A934WN75</accession>
<sequence>MRSFHEPGAVGRRSALVALGGLALASTLPARADGFPSRPVRIIPFGTGGGPIDTIARIYGDKLQQRWAQPMVVEPKPGASGIIAADAVAKAAPDGYTVMVTLPLTHINNAILQAKLPYDPVKDFTPLSMIGTGGPMLVARADAPYNNLQEFIAFAKKQPKGLTYGTWGTGSAAHLFGELLKRETGANLIHAPYKGEAQAHSDMFGGALDFAWANPATARAQIQGGKMKALAVAGTRRLTILPNVPTFTEQGFQGFDIDSWIGWFAPAKTPQNVVDTWVSALRDITAMPDVAARLVGYGFEPLGNTPAQFVERFRVDYPRTAELIKAAGVTAE</sequence>
<dbReference type="Gene3D" id="3.40.190.10">
    <property type="entry name" value="Periplasmic binding protein-like II"/>
    <property type="match status" value="1"/>
</dbReference>
<keyword evidence="4" id="KW-1185">Reference proteome</keyword>
<comment type="similarity">
    <text evidence="1">Belongs to the UPF0065 (bug) family.</text>
</comment>
<dbReference type="Pfam" id="PF03401">
    <property type="entry name" value="TctC"/>
    <property type="match status" value="1"/>
</dbReference>
<evidence type="ECO:0000313" key="4">
    <source>
        <dbReference type="Proteomes" id="UP000630528"/>
    </source>
</evidence>
<dbReference type="Gene3D" id="3.40.190.150">
    <property type="entry name" value="Bordetella uptake gene, domain 1"/>
    <property type="match status" value="1"/>
</dbReference>
<dbReference type="RefSeq" id="WP_201172586.1">
    <property type="nucleotide sequence ID" value="NZ_JAEPWM010000005.1"/>
</dbReference>
<dbReference type="AlphaFoldDB" id="A0A934WN75"/>
<dbReference type="EMBL" id="JAEPWM010000005">
    <property type="protein sequence ID" value="MBK6007371.1"/>
    <property type="molecule type" value="Genomic_DNA"/>
</dbReference>
<comment type="caution">
    <text evidence="3">The sequence shown here is derived from an EMBL/GenBank/DDBJ whole genome shotgun (WGS) entry which is preliminary data.</text>
</comment>
<feature type="chain" id="PRO_5036976687" evidence="2">
    <location>
        <begin position="33"/>
        <end position="332"/>
    </location>
</feature>
<dbReference type="PIRSF" id="PIRSF017082">
    <property type="entry name" value="YflP"/>
    <property type="match status" value="1"/>
</dbReference>
<dbReference type="InterPro" id="IPR005064">
    <property type="entry name" value="BUG"/>
</dbReference>
<gene>
    <name evidence="3" type="ORF">JJB11_14815</name>
</gene>
<dbReference type="SUPFAM" id="SSF53850">
    <property type="entry name" value="Periplasmic binding protein-like II"/>
    <property type="match status" value="1"/>
</dbReference>
<protein>
    <submittedName>
        <fullName evidence="3">Tripartite tricarboxylate transporter substrate binding protein</fullName>
    </submittedName>
</protein>
<reference evidence="3" key="2">
    <citation type="submission" date="2021-01" db="EMBL/GenBank/DDBJ databases">
        <authorList>
            <person name="Kang M."/>
        </authorList>
    </citation>
    <scope>NUCLEOTIDE SEQUENCE</scope>
    <source>
        <strain evidence="3">KACC 17527</strain>
    </source>
</reference>
<organism evidence="3 4">
    <name type="scientific">Ramlibacter ginsenosidimutans</name>
    <dbReference type="NCBI Taxonomy" id="502333"/>
    <lineage>
        <taxon>Bacteria</taxon>
        <taxon>Pseudomonadati</taxon>
        <taxon>Pseudomonadota</taxon>
        <taxon>Betaproteobacteria</taxon>
        <taxon>Burkholderiales</taxon>
        <taxon>Comamonadaceae</taxon>
        <taxon>Ramlibacter</taxon>
    </lineage>
</organism>
<evidence type="ECO:0000256" key="1">
    <source>
        <dbReference type="ARBA" id="ARBA00006987"/>
    </source>
</evidence>
<evidence type="ECO:0000256" key="2">
    <source>
        <dbReference type="SAM" id="SignalP"/>
    </source>
</evidence>
<name>A0A934WN75_9BURK</name>
<proteinExistence type="inferred from homology"/>
<reference evidence="3" key="1">
    <citation type="journal article" date="2012" name="J. Microbiol. Biotechnol.">
        <title>Ramlibacter ginsenosidimutans sp. nov., with ginsenoside-converting activity.</title>
        <authorList>
            <person name="Wang L."/>
            <person name="An D.S."/>
            <person name="Kim S.G."/>
            <person name="Jin F.X."/>
            <person name="Kim S.C."/>
            <person name="Lee S.T."/>
            <person name="Im W.T."/>
        </authorList>
    </citation>
    <scope>NUCLEOTIDE SEQUENCE</scope>
    <source>
        <strain evidence="3">KACC 17527</strain>
    </source>
</reference>
<keyword evidence="2" id="KW-0732">Signal</keyword>
<dbReference type="Proteomes" id="UP000630528">
    <property type="component" value="Unassembled WGS sequence"/>
</dbReference>
<evidence type="ECO:0000313" key="3">
    <source>
        <dbReference type="EMBL" id="MBK6007371.1"/>
    </source>
</evidence>